<evidence type="ECO:0000256" key="6">
    <source>
        <dbReference type="HAMAP-Rule" id="MF_00167"/>
    </source>
</evidence>
<dbReference type="Proteomes" id="UP000308489">
    <property type="component" value="Chromosome 1"/>
</dbReference>
<dbReference type="PANTHER" id="PTHR34984:SF1">
    <property type="entry name" value="CARBON STORAGE REGULATOR"/>
    <property type="match status" value="1"/>
</dbReference>
<reference evidence="7 8" key="1">
    <citation type="submission" date="2019-05" db="EMBL/GenBank/DDBJ databases">
        <authorList>
            <consortium name="Pathogen Informatics"/>
        </authorList>
    </citation>
    <scope>NUCLEOTIDE SEQUENCE [LARGE SCALE GENOMIC DNA]</scope>
    <source>
        <strain evidence="7 8">NCTC503</strain>
    </source>
</reference>
<dbReference type="InterPro" id="IPR036107">
    <property type="entry name" value="CsrA_sf"/>
</dbReference>
<comment type="subunit">
    <text evidence="6">Homodimer; the beta-strands of each monomer intercalate to form a hydrophobic core, while the alpha-helices form wings that extend away from the core.</text>
</comment>
<dbReference type="InterPro" id="IPR003751">
    <property type="entry name" value="CsrA"/>
</dbReference>
<dbReference type="HAMAP" id="MF_00167">
    <property type="entry name" value="CsrA"/>
    <property type="match status" value="1"/>
</dbReference>
<dbReference type="GO" id="GO:0048027">
    <property type="term" value="F:mRNA 5'-UTR binding"/>
    <property type="evidence" value="ECO:0007669"/>
    <property type="project" value="UniProtKB-UniRule"/>
</dbReference>
<dbReference type="GO" id="GO:0006402">
    <property type="term" value="P:mRNA catabolic process"/>
    <property type="evidence" value="ECO:0007669"/>
    <property type="project" value="InterPro"/>
</dbReference>
<dbReference type="GO" id="GO:0006109">
    <property type="term" value="P:regulation of carbohydrate metabolic process"/>
    <property type="evidence" value="ECO:0007669"/>
    <property type="project" value="InterPro"/>
</dbReference>
<dbReference type="GO" id="GO:0045947">
    <property type="term" value="P:negative regulation of translational initiation"/>
    <property type="evidence" value="ECO:0007669"/>
    <property type="project" value="UniProtKB-UniRule"/>
</dbReference>
<dbReference type="Gene3D" id="2.60.40.4380">
    <property type="entry name" value="Translational regulator CsrA"/>
    <property type="match status" value="1"/>
</dbReference>
<evidence type="ECO:0000256" key="3">
    <source>
        <dbReference type="ARBA" id="ARBA00022795"/>
    </source>
</evidence>
<organism evidence="7 8">
    <name type="scientific">Hathewaya histolytica</name>
    <name type="common">Clostridium histolyticum</name>
    <dbReference type="NCBI Taxonomy" id="1498"/>
    <lineage>
        <taxon>Bacteria</taxon>
        <taxon>Bacillati</taxon>
        <taxon>Bacillota</taxon>
        <taxon>Clostridia</taxon>
        <taxon>Eubacteriales</taxon>
        <taxon>Clostridiaceae</taxon>
        <taxon>Hathewaya</taxon>
    </lineage>
</organism>
<sequence length="75" mass="8399">MLVIKRKQGQSIMIGEDIQITVISSEGGSVKLGINAPKELSVLREELIEEVKYENENAINIDIEALKNISFLKEK</sequence>
<protein>
    <recommendedName>
        <fullName evidence="6">Translational regulator CsrA</fullName>
    </recommendedName>
</protein>
<dbReference type="OrthoDB" id="9809061at2"/>
<dbReference type="PANTHER" id="PTHR34984">
    <property type="entry name" value="CARBON STORAGE REGULATOR"/>
    <property type="match status" value="1"/>
</dbReference>
<keyword evidence="3 6" id="KW-1005">Bacterial flagellum biogenesis</keyword>
<accession>A0A4U9RBJ3</accession>
<evidence type="ECO:0000256" key="4">
    <source>
        <dbReference type="ARBA" id="ARBA00022845"/>
    </source>
</evidence>
<dbReference type="SUPFAM" id="SSF117130">
    <property type="entry name" value="CsrA-like"/>
    <property type="match status" value="1"/>
</dbReference>
<evidence type="ECO:0000313" key="7">
    <source>
        <dbReference type="EMBL" id="VTQ87613.1"/>
    </source>
</evidence>
<gene>
    <name evidence="6 7" type="primary">csrA</name>
    <name evidence="7" type="ORF">NCTC503_01108</name>
</gene>
<evidence type="ECO:0000256" key="5">
    <source>
        <dbReference type="ARBA" id="ARBA00022884"/>
    </source>
</evidence>
<dbReference type="Pfam" id="PF02599">
    <property type="entry name" value="CsrA"/>
    <property type="match status" value="1"/>
</dbReference>
<keyword evidence="1 6" id="KW-0963">Cytoplasm</keyword>
<dbReference type="AlphaFoldDB" id="A0A4U9RBJ3"/>
<dbReference type="FunFam" id="2.60.40.4380:FF:000002">
    <property type="entry name" value="Translational regulator CsrA"/>
    <property type="match status" value="1"/>
</dbReference>
<name>A0A4U9RBJ3_HATHI</name>
<keyword evidence="8" id="KW-1185">Reference proteome</keyword>
<comment type="similarity">
    <text evidence="6">Belongs to the CsrA/RsmA family.</text>
</comment>
<evidence type="ECO:0000256" key="1">
    <source>
        <dbReference type="ARBA" id="ARBA00022490"/>
    </source>
</evidence>
<evidence type="ECO:0000256" key="2">
    <source>
        <dbReference type="ARBA" id="ARBA00022491"/>
    </source>
</evidence>
<dbReference type="NCBIfam" id="TIGR00202">
    <property type="entry name" value="csrA"/>
    <property type="match status" value="1"/>
</dbReference>
<evidence type="ECO:0000313" key="8">
    <source>
        <dbReference type="Proteomes" id="UP000308489"/>
    </source>
</evidence>
<dbReference type="NCBIfam" id="NF002469">
    <property type="entry name" value="PRK01712.1"/>
    <property type="match status" value="1"/>
</dbReference>
<dbReference type="KEGG" id="hhw:NCTC503_01108"/>
<keyword evidence="2 6" id="KW-0678">Repressor</keyword>
<comment type="subcellular location">
    <subcellularLocation>
        <location evidence="6">Cytoplasm</location>
    </subcellularLocation>
</comment>
<dbReference type="GO" id="GO:0044781">
    <property type="term" value="P:bacterial-type flagellum organization"/>
    <property type="evidence" value="ECO:0007669"/>
    <property type="project" value="UniProtKB-KW"/>
</dbReference>
<keyword evidence="4 6" id="KW-0810">Translation regulation</keyword>
<dbReference type="GO" id="GO:1902208">
    <property type="term" value="P:regulation of bacterial-type flagellum assembly"/>
    <property type="evidence" value="ECO:0007669"/>
    <property type="project" value="UniProtKB-UniRule"/>
</dbReference>
<dbReference type="RefSeq" id="WP_138209800.1">
    <property type="nucleotide sequence ID" value="NZ_CBCRUQ010000004.1"/>
</dbReference>
<comment type="function">
    <text evidence="6">A translational regulator that binds mRNA to regulate translation initiation and/or mRNA stability. Usually binds in the 5'-UTR at or near the Shine-Dalgarno sequence preventing ribosome-binding, thus repressing translation. Its main target seems to be the major flagellin gene, while its function is anatagonized by FliW.</text>
</comment>
<dbReference type="EMBL" id="LR590481">
    <property type="protein sequence ID" value="VTQ87613.1"/>
    <property type="molecule type" value="Genomic_DNA"/>
</dbReference>
<keyword evidence="5 6" id="KW-0694">RNA-binding</keyword>
<proteinExistence type="inferred from homology"/>
<dbReference type="GO" id="GO:0005829">
    <property type="term" value="C:cytosol"/>
    <property type="evidence" value="ECO:0007669"/>
    <property type="project" value="TreeGrafter"/>
</dbReference>